<evidence type="ECO:0000313" key="8">
    <source>
        <dbReference type="Proteomes" id="UP000814385"/>
    </source>
</evidence>
<dbReference type="Gene3D" id="3.30.70.1250">
    <property type="entry name" value="Phosphopentomutase"/>
    <property type="match status" value="1"/>
</dbReference>
<feature type="binding site" evidence="4">
    <location>
        <position position="10"/>
    </location>
    <ligand>
        <name>Mn(2+)</name>
        <dbReference type="ChEBI" id="CHEBI:29035"/>
        <label>1</label>
    </ligand>
</feature>
<evidence type="ECO:0000259" key="6">
    <source>
        <dbReference type="Pfam" id="PF01676"/>
    </source>
</evidence>
<feature type="domain" description="Metalloenzyme" evidence="6">
    <location>
        <begin position="3"/>
        <end position="396"/>
    </location>
</feature>
<evidence type="ECO:0000256" key="1">
    <source>
        <dbReference type="ARBA" id="ARBA00010373"/>
    </source>
</evidence>
<dbReference type="SUPFAM" id="SSF53649">
    <property type="entry name" value="Alkaline phosphatase-like"/>
    <property type="match status" value="1"/>
</dbReference>
<evidence type="ECO:0000313" key="7">
    <source>
        <dbReference type="EMBL" id="MCG6656863.1"/>
    </source>
</evidence>
<dbReference type="Pfam" id="PF01676">
    <property type="entry name" value="Metalloenzyme"/>
    <property type="match status" value="1"/>
</dbReference>
<sequence>MTRAIVLVLDSFGIGAAPDAERFGDAGADTLGHIAAACARGEADTGLRSGPLRLPHLTRLGLFHAHAESTGGWAAGSEPEAEVSAAYGYAQEISSGKDTPSGHWEIAGVPVRFEWGYFLDRENSFPPELLDALTREAGLLGVLGNCHASGTEIIARLGEEHLASGKPIVYTSGDSVFQIAAHEEAFGLERLYALCETARRLLEPYNIGRVIARPFVGQSAADFTRTANRRDYSVEPPAPTVLQKLADDGGEVVAIGKIADIYAHCGVTRTVKASGHAALMDATLAALEEAGGRSLIMTNFVDFDTLYGHRRDVAGYAAALEAFDVRLPELLARLRDDDLLVLTADHGCDPTWHGTDHTREHVPVLAQGAGFASGSLGRRDTFADIGQTLASYFGLAPMDDGTSFLDTGGH</sequence>
<dbReference type="CDD" id="cd16009">
    <property type="entry name" value="PPM"/>
    <property type="match status" value="1"/>
</dbReference>
<feature type="binding site" evidence="4">
    <location>
        <position position="346"/>
    </location>
    <ligand>
        <name>Mn(2+)</name>
        <dbReference type="ChEBI" id="CHEBI:29035"/>
        <label>1</label>
    </ligand>
</feature>
<evidence type="ECO:0000256" key="2">
    <source>
        <dbReference type="ARBA" id="ARBA00022723"/>
    </source>
</evidence>
<keyword evidence="8" id="KW-1185">Reference proteome</keyword>
<dbReference type="GO" id="GO:0008973">
    <property type="term" value="F:phosphopentomutase activity"/>
    <property type="evidence" value="ECO:0007669"/>
    <property type="project" value="UniProtKB-EC"/>
</dbReference>
<dbReference type="InterPro" id="IPR006124">
    <property type="entry name" value="Metalloenzyme"/>
</dbReference>
<protein>
    <recommendedName>
        <fullName evidence="4 5">Phosphopentomutase</fullName>
        <ecNumber evidence="4 5">5.4.2.7</ecNumber>
    </recommendedName>
    <alternativeName>
        <fullName evidence="4">Phosphodeoxyribomutase</fullName>
    </alternativeName>
</protein>
<dbReference type="PANTHER" id="PTHR21110">
    <property type="entry name" value="PHOSPHOPENTOMUTASE"/>
    <property type="match status" value="1"/>
</dbReference>
<dbReference type="RefSeq" id="WP_238975894.1">
    <property type="nucleotide sequence ID" value="NZ_JABFUC010000002.1"/>
</dbReference>
<dbReference type="EC" id="5.4.2.7" evidence="4 5"/>
<keyword evidence="4" id="KW-0963">Cytoplasm</keyword>
<evidence type="ECO:0000256" key="3">
    <source>
        <dbReference type="ARBA" id="ARBA00023211"/>
    </source>
</evidence>
<comment type="function">
    <text evidence="4">Isomerase that catalyzes the conversion of deoxy-ribose 1-phosphate (dRib-1-P) and ribose 1-phosphate (Rib-1-P) to deoxy-ribose 5-phosphate (dRib-5-P) and ribose 5-phosphate (Rib-5-P), respectively.</text>
</comment>
<proteinExistence type="inferred from homology"/>
<comment type="catalytic activity">
    <reaction evidence="4">
        <text>alpha-D-ribose 1-phosphate = D-ribose 5-phosphate</text>
        <dbReference type="Rhea" id="RHEA:18793"/>
        <dbReference type="ChEBI" id="CHEBI:57720"/>
        <dbReference type="ChEBI" id="CHEBI:78346"/>
        <dbReference type="EC" id="5.4.2.7"/>
    </reaction>
</comment>
<dbReference type="NCBIfam" id="NF003766">
    <property type="entry name" value="PRK05362.1"/>
    <property type="match status" value="1"/>
</dbReference>
<dbReference type="InterPro" id="IPR017850">
    <property type="entry name" value="Alkaline_phosphatase_core_sf"/>
</dbReference>
<dbReference type="Gene3D" id="3.40.720.10">
    <property type="entry name" value="Alkaline Phosphatase, subunit A"/>
    <property type="match status" value="1"/>
</dbReference>
<comment type="subcellular location">
    <subcellularLocation>
        <location evidence="4">Cytoplasm</location>
    </subcellularLocation>
</comment>
<feature type="binding site" evidence="4">
    <location>
        <position position="304"/>
    </location>
    <ligand>
        <name>Mn(2+)</name>
        <dbReference type="ChEBI" id="CHEBI:29035"/>
        <label>2</label>
    </ligand>
</feature>
<comment type="caution">
    <text evidence="7">The sequence shown here is derived from an EMBL/GenBank/DDBJ whole genome shotgun (WGS) entry which is preliminary data.</text>
</comment>
<keyword evidence="4 7" id="KW-0413">Isomerase</keyword>
<keyword evidence="2 4" id="KW-0479">Metal-binding</keyword>
<evidence type="ECO:0000256" key="5">
    <source>
        <dbReference type="NCBIfam" id="TIGR01696"/>
    </source>
</evidence>
<name>A0ABS9P510_9GAMM</name>
<feature type="binding site" evidence="4">
    <location>
        <position position="357"/>
    </location>
    <ligand>
        <name>Mn(2+)</name>
        <dbReference type="ChEBI" id="CHEBI:29035"/>
        <label>2</label>
    </ligand>
</feature>
<reference evidence="7 8" key="1">
    <citation type="submission" date="2020-05" db="EMBL/GenBank/DDBJ databases">
        <title>Comparative genomic analysis of denitrifying bacteria from Halomonas genus.</title>
        <authorList>
            <person name="Wang L."/>
            <person name="Shao Z."/>
        </authorList>
    </citation>
    <scope>NUCLEOTIDE SEQUENCE [LARGE SCALE GENOMIC DNA]</scope>
    <source>
        <strain evidence="7 8">A4</strain>
    </source>
</reference>
<comment type="catalytic activity">
    <reaction evidence="4">
        <text>2-deoxy-alpha-D-ribose 1-phosphate = 2-deoxy-D-ribose 5-phosphate</text>
        <dbReference type="Rhea" id="RHEA:27658"/>
        <dbReference type="ChEBI" id="CHEBI:57259"/>
        <dbReference type="ChEBI" id="CHEBI:62877"/>
        <dbReference type="EC" id="5.4.2.7"/>
    </reaction>
</comment>
<dbReference type="PANTHER" id="PTHR21110:SF0">
    <property type="entry name" value="PHOSPHOPENTOMUTASE"/>
    <property type="match status" value="1"/>
</dbReference>
<dbReference type="Proteomes" id="UP000814385">
    <property type="component" value="Unassembled WGS sequence"/>
</dbReference>
<dbReference type="NCBIfam" id="TIGR01696">
    <property type="entry name" value="deoB"/>
    <property type="match status" value="1"/>
</dbReference>
<gene>
    <name evidence="4" type="primary">deoB</name>
    <name evidence="7" type="ORF">HOP52_03600</name>
</gene>
<dbReference type="InterPro" id="IPR024052">
    <property type="entry name" value="Phosphopentomutase_DeoB_cap_sf"/>
</dbReference>
<dbReference type="HAMAP" id="MF_00740">
    <property type="entry name" value="Phosphopentomut"/>
    <property type="match status" value="1"/>
</dbReference>
<comment type="cofactor">
    <cofactor evidence="4">
        <name>Mn(2+)</name>
        <dbReference type="ChEBI" id="CHEBI:29035"/>
    </cofactor>
    <text evidence="4">Binds 2 manganese ions.</text>
</comment>
<comment type="similarity">
    <text evidence="1 4">Belongs to the phosphopentomutase family.</text>
</comment>
<feature type="binding site" evidence="4">
    <location>
        <position position="345"/>
    </location>
    <ligand>
        <name>Mn(2+)</name>
        <dbReference type="ChEBI" id="CHEBI:29035"/>
        <label>1</label>
    </ligand>
</feature>
<accession>A0ABS9P510</accession>
<comment type="pathway">
    <text evidence="4">Carbohydrate degradation; 2-deoxy-D-ribose 1-phosphate degradation; D-glyceraldehyde 3-phosphate and acetaldehyde from 2-deoxy-alpha-D-ribose 1-phosphate: step 1/2.</text>
</comment>
<feature type="binding site" evidence="4">
    <location>
        <position position="309"/>
    </location>
    <ligand>
        <name>Mn(2+)</name>
        <dbReference type="ChEBI" id="CHEBI:29035"/>
        <label>2</label>
    </ligand>
</feature>
<dbReference type="EMBL" id="JABFUC010000002">
    <property type="protein sequence ID" value="MCG6656863.1"/>
    <property type="molecule type" value="Genomic_DNA"/>
</dbReference>
<organism evidence="7 8">
    <name type="scientific">Billgrantia campisalis</name>
    <dbReference type="NCBI Taxonomy" id="74661"/>
    <lineage>
        <taxon>Bacteria</taxon>
        <taxon>Pseudomonadati</taxon>
        <taxon>Pseudomonadota</taxon>
        <taxon>Gammaproteobacteria</taxon>
        <taxon>Oceanospirillales</taxon>
        <taxon>Halomonadaceae</taxon>
        <taxon>Billgrantia</taxon>
    </lineage>
</organism>
<dbReference type="InterPro" id="IPR010045">
    <property type="entry name" value="DeoB"/>
</dbReference>
<evidence type="ECO:0000256" key="4">
    <source>
        <dbReference type="HAMAP-Rule" id="MF_00740"/>
    </source>
</evidence>
<dbReference type="SUPFAM" id="SSF143856">
    <property type="entry name" value="DeoB insert domain-like"/>
    <property type="match status" value="1"/>
</dbReference>
<dbReference type="PIRSF" id="PIRSF001491">
    <property type="entry name" value="Ppentomutase"/>
    <property type="match status" value="1"/>
</dbReference>
<keyword evidence="3 4" id="KW-0464">Manganese</keyword>